<sequence length="88" mass="10017">MFSGNNEMICDIHAEGDQAVDVIVPTIGYDEYRRQFITEIKCLVIQQLQRLQAPKNHFDTRSNKSLQSTQSNSVDVCVHESHKALVVQ</sequence>
<evidence type="ECO:0000313" key="2">
    <source>
        <dbReference type="Proteomes" id="UP000078200"/>
    </source>
</evidence>
<keyword evidence="2" id="KW-1185">Reference proteome</keyword>
<reference evidence="1" key="1">
    <citation type="submission" date="2020-05" db="UniProtKB">
        <authorList>
            <consortium name="EnsemblMetazoa"/>
        </authorList>
    </citation>
    <scope>IDENTIFICATION</scope>
    <source>
        <strain evidence="1">TTRI</strain>
    </source>
</reference>
<dbReference type="VEuPathDB" id="VectorBase:GAUT029944"/>
<dbReference type="Proteomes" id="UP000078200">
    <property type="component" value="Unassembled WGS sequence"/>
</dbReference>
<protein>
    <submittedName>
        <fullName evidence="1">Uncharacterized protein</fullName>
    </submittedName>
</protein>
<proteinExistence type="predicted"/>
<dbReference type="EnsemblMetazoa" id="GAUT029944-RA">
    <property type="protein sequence ID" value="GAUT029944-PA"/>
    <property type="gene ID" value="GAUT029944"/>
</dbReference>
<accession>A0A1A9V992</accession>
<name>A0A1A9V992_GLOAU</name>
<evidence type="ECO:0000313" key="1">
    <source>
        <dbReference type="EnsemblMetazoa" id="GAUT029944-PA"/>
    </source>
</evidence>
<dbReference type="AlphaFoldDB" id="A0A1A9V992"/>
<organism evidence="1 2">
    <name type="scientific">Glossina austeni</name>
    <name type="common">Savannah tsetse fly</name>
    <dbReference type="NCBI Taxonomy" id="7395"/>
    <lineage>
        <taxon>Eukaryota</taxon>
        <taxon>Metazoa</taxon>
        <taxon>Ecdysozoa</taxon>
        <taxon>Arthropoda</taxon>
        <taxon>Hexapoda</taxon>
        <taxon>Insecta</taxon>
        <taxon>Pterygota</taxon>
        <taxon>Neoptera</taxon>
        <taxon>Endopterygota</taxon>
        <taxon>Diptera</taxon>
        <taxon>Brachycera</taxon>
        <taxon>Muscomorpha</taxon>
        <taxon>Hippoboscoidea</taxon>
        <taxon>Glossinidae</taxon>
        <taxon>Glossina</taxon>
    </lineage>
</organism>